<keyword evidence="3" id="KW-1185">Reference proteome</keyword>
<dbReference type="AlphaFoldDB" id="A0A0L0GDM0"/>
<feature type="region of interest" description="Disordered" evidence="1">
    <location>
        <begin position="1"/>
        <end position="56"/>
    </location>
</feature>
<gene>
    <name evidence="2" type="ORF">SARC_00862</name>
</gene>
<protein>
    <submittedName>
        <fullName evidence="2">Uncharacterized protein</fullName>
    </submittedName>
</protein>
<dbReference type="OrthoDB" id="10018316at2759"/>
<feature type="compositionally biased region" description="Acidic residues" evidence="1">
    <location>
        <begin position="40"/>
        <end position="56"/>
    </location>
</feature>
<name>A0A0L0GDM0_9EUKA</name>
<evidence type="ECO:0000313" key="3">
    <source>
        <dbReference type="Proteomes" id="UP000054560"/>
    </source>
</evidence>
<sequence length="221" mass="23898">MKRYVPTQPPGGVARTNTAESTGAQGHSHPNTQKSLLDTDSSDESGADSALSEDEDEAAKVVVQQSASSNSLKVRTVATKVQAIPIVLEGLSLLASYNEDNLIHFQGQQLMPGLIELVKVEDTREAALQFCARLIQRDTFLAGAVLKSLLDLSVCGKRGCSPAKRRRRSARQLLADCDMATHVLESISHLLISRASVRTLFRKNGGFAYIMTQLSDLAGYV</sequence>
<reference evidence="2 3" key="1">
    <citation type="submission" date="2011-02" db="EMBL/GenBank/DDBJ databases">
        <title>The Genome Sequence of Sphaeroforma arctica JP610.</title>
        <authorList>
            <consortium name="The Broad Institute Genome Sequencing Platform"/>
            <person name="Russ C."/>
            <person name="Cuomo C."/>
            <person name="Young S.K."/>
            <person name="Zeng Q."/>
            <person name="Gargeya S."/>
            <person name="Alvarado L."/>
            <person name="Berlin A."/>
            <person name="Chapman S.B."/>
            <person name="Chen Z."/>
            <person name="Freedman E."/>
            <person name="Gellesch M."/>
            <person name="Goldberg J."/>
            <person name="Griggs A."/>
            <person name="Gujja S."/>
            <person name="Heilman E."/>
            <person name="Heiman D."/>
            <person name="Howarth C."/>
            <person name="Mehta T."/>
            <person name="Neiman D."/>
            <person name="Pearson M."/>
            <person name="Roberts A."/>
            <person name="Saif S."/>
            <person name="Shea T."/>
            <person name="Shenoy N."/>
            <person name="Sisk P."/>
            <person name="Stolte C."/>
            <person name="Sykes S."/>
            <person name="White J."/>
            <person name="Yandava C."/>
            <person name="Burger G."/>
            <person name="Gray M.W."/>
            <person name="Holland P.W.H."/>
            <person name="King N."/>
            <person name="Lang F.B.F."/>
            <person name="Roger A.J."/>
            <person name="Ruiz-Trillo I."/>
            <person name="Haas B."/>
            <person name="Nusbaum C."/>
            <person name="Birren B."/>
        </authorList>
    </citation>
    <scope>NUCLEOTIDE SEQUENCE [LARGE SCALE GENOMIC DNA]</scope>
    <source>
        <strain evidence="2 3">JP610</strain>
    </source>
</reference>
<dbReference type="RefSeq" id="XP_014160911.1">
    <property type="nucleotide sequence ID" value="XM_014305436.1"/>
</dbReference>
<proteinExistence type="predicted"/>
<dbReference type="GeneID" id="25901366"/>
<accession>A0A0L0GDM0</accession>
<dbReference type="EMBL" id="KQ241626">
    <property type="protein sequence ID" value="KNC87009.1"/>
    <property type="molecule type" value="Genomic_DNA"/>
</dbReference>
<evidence type="ECO:0000256" key="1">
    <source>
        <dbReference type="SAM" id="MobiDB-lite"/>
    </source>
</evidence>
<feature type="compositionally biased region" description="Polar residues" evidence="1">
    <location>
        <begin position="15"/>
        <end position="39"/>
    </location>
</feature>
<evidence type="ECO:0000313" key="2">
    <source>
        <dbReference type="EMBL" id="KNC87009.1"/>
    </source>
</evidence>
<organism evidence="2 3">
    <name type="scientific">Sphaeroforma arctica JP610</name>
    <dbReference type="NCBI Taxonomy" id="667725"/>
    <lineage>
        <taxon>Eukaryota</taxon>
        <taxon>Ichthyosporea</taxon>
        <taxon>Ichthyophonida</taxon>
        <taxon>Sphaeroforma</taxon>
    </lineage>
</organism>
<dbReference type="Proteomes" id="UP000054560">
    <property type="component" value="Unassembled WGS sequence"/>
</dbReference>